<evidence type="ECO:0000313" key="3">
    <source>
        <dbReference type="Proteomes" id="UP001597299"/>
    </source>
</evidence>
<dbReference type="PANTHER" id="PTHR12110:SF41">
    <property type="entry name" value="INOSOSE DEHYDRATASE"/>
    <property type="match status" value="1"/>
</dbReference>
<protein>
    <submittedName>
        <fullName evidence="2">Sugar phosphate isomerase/epimerase family protein</fullName>
    </submittedName>
</protein>
<accession>A0ABW4YYF6</accession>
<organism evidence="2 3">
    <name type="scientific">Ancylobacter oerskovii</name>
    <dbReference type="NCBI Taxonomy" id="459519"/>
    <lineage>
        <taxon>Bacteria</taxon>
        <taxon>Pseudomonadati</taxon>
        <taxon>Pseudomonadota</taxon>
        <taxon>Alphaproteobacteria</taxon>
        <taxon>Hyphomicrobiales</taxon>
        <taxon>Xanthobacteraceae</taxon>
        <taxon>Ancylobacter</taxon>
    </lineage>
</organism>
<keyword evidence="3" id="KW-1185">Reference proteome</keyword>
<name>A0ABW4YYF6_9HYPH</name>
<dbReference type="Pfam" id="PF01261">
    <property type="entry name" value="AP_endonuc_2"/>
    <property type="match status" value="1"/>
</dbReference>
<reference evidence="3" key="1">
    <citation type="journal article" date="2019" name="Int. J. Syst. Evol. Microbiol.">
        <title>The Global Catalogue of Microorganisms (GCM) 10K type strain sequencing project: providing services to taxonomists for standard genome sequencing and annotation.</title>
        <authorList>
            <consortium name="The Broad Institute Genomics Platform"/>
            <consortium name="The Broad Institute Genome Sequencing Center for Infectious Disease"/>
            <person name="Wu L."/>
            <person name="Ma J."/>
        </authorList>
    </citation>
    <scope>NUCLEOTIDE SEQUENCE [LARGE SCALE GENOMIC DNA]</scope>
    <source>
        <strain evidence="3">CCM 7435</strain>
    </source>
</reference>
<dbReference type="Gene3D" id="3.20.20.150">
    <property type="entry name" value="Divalent-metal-dependent TIM barrel enzymes"/>
    <property type="match status" value="1"/>
</dbReference>
<evidence type="ECO:0000313" key="2">
    <source>
        <dbReference type="EMBL" id="MFD2141243.1"/>
    </source>
</evidence>
<dbReference type="PANTHER" id="PTHR12110">
    <property type="entry name" value="HYDROXYPYRUVATE ISOMERASE"/>
    <property type="match status" value="1"/>
</dbReference>
<dbReference type="GO" id="GO:0016853">
    <property type="term" value="F:isomerase activity"/>
    <property type="evidence" value="ECO:0007669"/>
    <property type="project" value="UniProtKB-KW"/>
</dbReference>
<feature type="domain" description="Xylose isomerase-like TIM barrel" evidence="1">
    <location>
        <begin position="26"/>
        <end position="256"/>
    </location>
</feature>
<dbReference type="InterPro" id="IPR036237">
    <property type="entry name" value="Xyl_isomerase-like_sf"/>
</dbReference>
<dbReference type="EMBL" id="JBHUHD010000001">
    <property type="protein sequence ID" value="MFD2141243.1"/>
    <property type="molecule type" value="Genomic_DNA"/>
</dbReference>
<proteinExistence type="predicted"/>
<evidence type="ECO:0000259" key="1">
    <source>
        <dbReference type="Pfam" id="PF01261"/>
    </source>
</evidence>
<keyword evidence="2" id="KW-0413">Isomerase</keyword>
<sequence length="283" mass="30576">MPNRSIHSFSWIPGWSAEAADYVAPRAAAAGFDHVVVPLRDHAVIDAPAIARTFGAHGITAVGSANQLPTADITSADPAIRKAGIERHRAALRLARDMGAIHVGGITYGLFGKADAVATPDMRQRSAEALAEISEEAKGFGLRFAMEMLNRYETNMLTTVEEGLAFLDLVGRPANLWLHLDTFHMNIEEADPMAALEAALPHLAYFELDQNDRGLLDRGQIDFAPFLARLKAAGYDKLIGVEAFSSAVSGPDVARGVAAWRPLFRDGDEVAQSGRRILDRHGL</sequence>
<dbReference type="InterPro" id="IPR013022">
    <property type="entry name" value="Xyl_isomerase-like_TIM-brl"/>
</dbReference>
<dbReference type="SUPFAM" id="SSF51658">
    <property type="entry name" value="Xylose isomerase-like"/>
    <property type="match status" value="1"/>
</dbReference>
<dbReference type="InterPro" id="IPR050312">
    <property type="entry name" value="IolE/XylAMocC-like"/>
</dbReference>
<comment type="caution">
    <text evidence="2">The sequence shown here is derived from an EMBL/GenBank/DDBJ whole genome shotgun (WGS) entry which is preliminary data.</text>
</comment>
<gene>
    <name evidence="2" type="ORF">ACFSNC_12570</name>
</gene>
<dbReference type="Proteomes" id="UP001597299">
    <property type="component" value="Unassembled WGS sequence"/>
</dbReference>
<dbReference type="RefSeq" id="WP_246548178.1">
    <property type="nucleotide sequence ID" value="NZ_JAHBGB010000002.1"/>
</dbReference>